<dbReference type="Proteomes" id="UP000198999">
    <property type="component" value="Unassembled WGS sequence"/>
</dbReference>
<reference evidence="1 2" key="1">
    <citation type="submission" date="2016-10" db="EMBL/GenBank/DDBJ databases">
        <authorList>
            <person name="de Groot N.N."/>
        </authorList>
    </citation>
    <scope>NUCLEOTIDE SEQUENCE [LARGE SCALE GENOMIC DNA]</scope>
    <source>
        <strain evidence="1 2">DSM 21035</strain>
    </source>
</reference>
<dbReference type="AlphaFoldDB" id="A0A1H9GIK3"/>
<dbReference type="STRING" id="419940.SAMN05421824_1805"/>
<dbReference type="InterPro" id="IPR021428">
    <property type="entry name" value="DUF3078"/>
</dbReference>
<sequence length="348" mass="39231">MNATNRSVVERFINYLLLTKLENQTPKSIKNVLLAIVILFASVAAFAQPDSLYIKENKAYDGPQWKQSQKASIDLSQVSFTNWNAGGTNSISALLGYQYTANYKDKFFFWNNGLRIGYGVNKQDSRELRKTDDIFEITSNLGHQPTPDSKWFYSARFNFKTQLTNGYSYPDTSNPISRLMAPGYLFFGGGMEYGKNIEELSFYASPLTLKATFVLDQELANAGSFGVDPAVFDENGNIIREGSNIRREVGILITNGYAMDLAKNIKATNLLSVYSDYLNNFGNIDVDWRVNFDFKVNSFVRATLESHLRYDDDVKTIEPSATVEGEFDESGARIQWKQFLGIGIAVDF</sequence>
<evidence type="ECO:0000313" key="1">
    <source>
        <dbReference type="EMBL" id="SEQ49718.1"/>
    </source>
</evidence>
<gene>
    <name evidence="1" type="ORF">SAMN05421824_1805</name>
</gene>
<proteinExistence type="predicted"/>
<protein>
    <recommendedName>
        <fullName evidence="3">DUF3078 domain-containing protein</fullName>
    </recommendedName>
</protein>
<dbReference type="RefSeq" id="WP_177176575.1">
    <property type="nucleotide sequence ID" value="NZ_FOFN01000002.1"/>
</dbReference>
<evidence type="ECO:0000313" key="2">
    <source>
        <dbReference type="Proteomes" id="UP000198999"/>
    </source>
</evidence>
<evidence type="ECO:0008006" key="3">
    <source>
        <dbReference type="Google" id="ProtNLM"/>
    </source>
</evidence>
<name>A0A1H9GIK3_9FLAO</name>
<dbReference type="Pfam" id="PF11276">
    <property type="entry name" value="DUF3078"/>
    <property type="match status" value="1"/>
</dbReference>
<organism evidence="1 2">
    <name type="scientific">Hyunsoonleella jejuensis</name>
    <dbReference type="NCBI Taxonomy" id="419940"/>
    <lineage>
        <taxon>Bacteria</taxon>
        <taxon>Pseudomonadati</taxon>
        <taxon>Bacteroidota</taxon>
        <taxon>Flavobacteriia</taxon>
        <taxon>Flavobacteriales</taxon>
        <taxon>Flavobacteriaceae</taxon>
    </lineage>
</organism>
<dbReference type="EMBL" id="FOFN01000002">
    <property type="protein sequence ID" value="SEQ49718.1"/>
    <property type="molecule type" value="Genomic_DNA"/>
</dbReference>
<accession>A0A1H9GIK3</accession>
<keyword evidence="2" id="KW-1185">Reference proteome</keyword>